<dbReference type="SMART" id="SM00181">
    <property type="entry name" value="EGF"/>
    <property type="match status" value="5"/>
</dbReference>
<feature type="chain" id="PRO_5042450468" evidence="2">
    <location>
        <begin position="20"/>
        <end position="682"/>
    </location>
</feature>
<keyword evidence="2" id="KW-0732">Signal</keyword>
<evidence type="ECO:0000313" key="5">
    <source>
        <dbReference type="EMBL" id="KAE8301903.1"/>
    </source>
</evidence>
<keyword evidence="1" id="KW-0812">Transmembrane</keyword>
<dbReference type="InterPro" id="IPR005127">
    <property type="entry name" value="Giardia_VSP"/>
</dbReference>
<dbReference type="InterPro" id="IPR052798">
    <property type="entry name" value="Giardia_VSA"/>
</dbReference>
<evidence type="ECO:0000256" key="2">
    <source>
        <dbReference type="SAM" id="SignalP"/>
    </source>
</evidence>
<evidence type="ECO:0000259" key="3">
    <source>
        <dbReference type="SMART" id="SM00181"/>
    </source>
</evidence>
<dbReference type="EMBL" id="AACB03000005">
    <property type="protein sequence ID" value="KAE8301440.1"/>
    <property type="molecule type" value="Genomic_DNA"/>
</dbReference>
<accession>A8BC41</accession>
<dbReference type="OMA" id="TENCKAC"/>
<sequence length="682" mass="70227">MLLAIFYFVISTLTAKCTTQTQTCEAEKCEMVGETEICTRCQTGKVPIDGKCVDATANANCKNASGDGDANQVCGKCIGANFFMYKGGCYDKEKVPGNTLCTTVSPDGVCSVAANEYFVPPNADATHDSVVSCSEETPIHLANNKQYIGVAGCATCSAPKAPGEDNTPKAATCTKCAAGFLHTPSEGLSSCEETCPEGYFGHTATAESKKTCKSCTGGSSEAPNVKGIGDCLKCMYNEASGNTLTCEKCSAQKKPSLDKTSCNDCTGQNCAFCSSSGGDCEGCDSGFILDGQNCVKSDCKTENCKACTNPKAANEVCTECISTHHLTPTSQCVQYCQALGNYYAGTNADNKKACKECTVANCKTCNDQGQCQTCNDGFYKNGDACSPCHESCKTCSAGTASDCTECPTGKALKYGNDGTKGTCGEGCTTGQGSGACKTCGLTIDGASYCSECDTQNEYPQNGICTSTTARTVATCKNSNVANGICSSCTNGFLRMNGGCYETTKFPGKSVCEGANADADTCKAPVPGYKVEAGKLVMCSKGCDTCSDATTCTKCGDGYTKIENSQTCTKCDSSCETCTGAATTCKVCATGYYKTALGESTCTSCENDSNGVIGVKGCLNCAPPSSSTGSVLCYLMKGENTGGSVNKSGLSTGAIAGISVAAVVVVAGLVGFLCWWFICRGKA</sequence>
<keyword evidence="6" id="KW-1185">Reference proteome</keyword>
<proteinExistence type="predicted"/>
<dbReference type="InterPro" id="IPR000742">
    <property type="entry name" value="EGF"/>
</dbReference>
<dbReference type="GeneID" id="5700888"/>
<reference evidence="4 6" key="1">
    <citation type="journal article" date="2007" name="Science">
        <title>Genomic minimalism in the early diverging intestinal parasite Giardia lamblia.</title>
        <authorList>
            <person name="Morrison H.G."/>
            <person name="McArthur A.G."/>
            <person name="Gillin F.D."/>
            <person name="Aley S.B."/>
            <person name="Adam R.D."/>
            <person name="Olsen G.J."/>
            <person name="Best A.A."/>
            <person name="Cande W.Z."/>
            <person name="Chen F."/>
            <person name="Cipriano M.J."/>
            <person name="Davids B.J."/>
            <person name="Dawson S.C."/>
            <person name="Elmendorf H.G."/>
            <person name="Hehl A.B."/>
            <person name="Holder M.E."/>
            <person name="Huse S.M."/>
            <person name="Kim U.U."/>
            <person name="Lasek-Nesselquist E."/>
            <person name="Manning G."/>
            <person name="Nigam A."/>
            <person name="Nixon J.E."/>
            <person name="Palm D."/>
            <person name="Passamaneck N.E."/>
            <person name="Prabhu A."/>
            <person name="Reich C.I."/>
            <person name="Reiner D.S."/>
            <person name="Samuelson J."/>
            <person name="Svard S.G."/>
            <person name="Sogin M.L."/>
        </authorList>
    </citation>
    <scope>NUCLEOTIDE SEQUENCE [LARGE SCALE GENOMIC DNA]</scope>
    <source>
        <strain evidence="6">ATCC 50803 / WB clone C6</strain>
        <strain evidence="4">WB C6</strain>
    </source>
</reference>
<feature type="domain" description="EGF-like" evidence="3">
    <location>
        <begin position="537"/>
        <end position="568"/>
    </location>
</feature>
<protein>
    <submittedName>
        <fullName evidence="4">VSP with INR</fullName>
    </submittedName>
</protein>
<feature type="transmembrane region" description="Helical" evidence="1">
    <location>
        <begin position="653"/>
        <end position="677"/>
    </location>
</feature>
<feature type="signal peptide" evidence="2">
    <location>
        <begin position="1"/>
        <end position="19"/>
    </location>
</feature>
<evidence type="ECO:0000256" key="1">
    <source>
        <dbReference type="SAM" id="Phobius"/>
    </source>
</evidence>
<evidence type="ECO:0000313" key="4">
    <source>
        <dbReference type="EMBL" id="KAE8301440.1"/>
    </source>
</evidence>
<feature type="domain" description="EGF-like" evidence="3">
    <location>
        <begin position="569"/>
        <end position="602"/>
    </location>
</feature>
<dbReference type="AlphaFoldDB" id="A8BC41"/>
<feature type="domain" description="EGF-like" evidence="3">
    <location>
        <begin position="356"/>
        <end position="386"/>
    </location>
</feature>
<dbReference type="RefSeq" id="XP_001707825.1">
    <property type="nucleotide sequence ID" value="XM_001707773.1"/>
</dbReference>
<name>A8BC41_GIAIC</name>
<gene>
    <name evidence="4" type="ORF">GL50803_00115797</name>
    <name evidence="5" type="ORF">GL50803_00d115797</name>
</gene>
<keyword evidence="1" id="KW-0472">Membrane</keyword>
<dbReference type="InterPro" id="IPR006212">
    <property type="entry name" value="Furin_repeat"/>
</dbReference>
<organism evidence="4 6">
    <name type="scientific">Giardia intestinalis (strain ATCC 50803 / WB clone C6)</name>
    <name type="common">Giardia lamblia</name>
    <dbReference type="NCBI Taxonomy" id="184922"/>
    <lineage>
        <taxon>Eukaryota</taxon>
        <taxon>Metamonada</taxon>
        <taxon>Diplomonadida</taxon>
        <taxon>Hexamitidae</taxon>
        <taxon>Giardiinae</taxon>
        <taxon>Giardia</taxon>
    </lineage>
</organism>
<feature type="domain" description="EGF-like" evidence="3">
    <location>
        <begin position="132"/>
        <end position="192"/>
    </location>
</feature>
<dbReference type="PANTHER" id="PTHR23275">
    <property type="entry name" value="CABRIOLET.-RELATED"/>
    <property type="match status" value="1"/>
</dbReference>
<keyword evidence="1" id="KW-1133">Transmembrane helix</keyword>
<dbReference type="Gene3D" id="2.10.220.10">
    <property type="entry name" value="Hormone Receptor, Insulin-like Growth Factor Receptor 1, Chain A, domain 2"/>
    <property type="match status" value="1"/>
</dbReference>
<reference evidence="4" key="2">
    <citation type="submission" date="2019-07" db="EMBL/GenBank/DDBJ databases">
        <title>New Giardia intestinalis WB genome in near-complete chromosomes.</title>
        <authorList>
            <person name="Xu F."/>
            <person name="Jex A."/>
            <person name="Svard S.G."/>
        </authorList>
    </citation>
    <scope>NUCLEOTIDE SEQUENCE</scope>
    <source>
        <strain evidence="4">WB C6</strain>
    </source>
</reference>
<dbReference type="SUPFAM" id="SSF57184">
    <property type="entry name" value="Growth factor receptor domain"/>
    <property type="match status" value="3"/>
</dbReference>
<feature type="domain" description="EGF-like" evidence="3">
    <location>
        <begin position="264"/>
        <end position="295"/>
    </location>
</feature>
<dbReference type="SMART" id="SM00261">
    <property type="entry name" value="FU"/>
    <property type="match status" value="6"/>
</dbReference>
<dbReference type="InterPro" id="IPR009030">
    <property type="entry name" value="Growth_fac_rcpt_cys_sf"/>
</dbReference>
<dbReference type="KEGG" id="gla:GL50803_00115797"/>
<dbReference type="EMBL" id="AACB03000005">
    <property type="protein sequence ID" value="KAE8301903.1"/>
    <property type="molecule type" value="Genomic_DNA"/>
</dbReference>
<dbReference type="HOGENOM" id="CLU_022643_2_0_1"/>
<dbReference type="VEuPathDB" id="GiardiaDB:GL50803_115797"/>
<dbReference type="PANTHER" id="PTHR23275:SF100">
    <property type="entry name" value="EGF-LIKE DOMAIN-CONTAINING PROTEIN"/>
    <property type="match status" value="1"/>
</dbReference>
<dbReference type="Pfam" id="PF03302">
    <property type="entry name" value="VSP"/>
    <property type="match status" value="2"/>
</dbReference>
<comment type="caution">
    <text evidence="4">The sequence shown here is derived from an EMBL/GenBank/DDBJ whole genome shotgun (WGS) entry which is preliminary data.</text>
</comment>
<evidence type="ECO:0000313" key="6">
    <source>
        <dbReference type="Proteomes" id="UP000001548"/>
    </source>
</evidence>
<dbReference type="Proteomes" id="UP000001548">
    <property type="component" value="Unassembled WGS sequence"/>
</dbReference>